<name>A0A328B1F2_9CAUL</name>
<keyword evidence="1" id="KW-0472">Membrane</keyword>
<organism evidence="2 3">
    <name type="scientific">Phenylobacterium hankyongense</name>
    <dbReference type="NCBI Taxonomy" id="1813876"/>
    <lineage>
        <taxon>Bacteria</taxon>
        <taxon>Pseudomonadati</taxon>
        <taxon>Pseudomonadota</taxon>
        <taxon>Alphaproteobacteria</taxon>
        <taxon>Caulobacterales</taxon>
        <taxon>Caulobacteraceae</taxon>
        <taxon>Phenylobacterium</taxon>
    </lineage>
</organism>
<feature type="transmembrane region" description="Helical" evidence="1">
    <location>
        <begin position="46"/>
        <end position="67"/>
    </location>
</feature>
<feature type="transmembrane region" description="Helical" evidence="1">
    <location>
        <begin position="107"/>
        <end position="128"/>
    </location>
</feature>
<dbReference type="AlphaFoldDB" id="A0A328B1F2"/>
<accession>A0A328B1F2</accession>
<dbReference type="RefSeq" id="WP_111457929.1">
    <property type="nucleotide sequence ID" value="NZ_QFYP01000001.1"/>
</dbReference>
<dbReference type="Proteomes" id="UP000249842">
    <property type="component" value="Unassembled WGS sequence"/>
</dbReference>
<keyword evidence="1" id="KW-1133">Transmembrane helix</keyword>
<protein>
    <recommendedName>
        <fullName evidence="4">Rod shape-determining protein MreD</fullName>
    </recommendedName>
</protein>
<sequence>MSAARPLDPWRWLGVPLLQAIGLTVLFAIPLRIWGLRLPEPVFPMAVTFAWAVIRPSVLAPIGVLFMGLFLDLFWGGSMGLWALCLLIAYGIVLMGRNMIAGQSRSFMWAWYALVTGTAMMAGFLFIMLDDKTMPSLISVGWQFLATILLYPFSHRLIEMFEDADVRFR</sequence>
<evidence type="ECO:0000313" key="3">
    <source>
        <dbReference type="Proteomes" id="UP000249842"/>
    </source>
</evidence>
<keyword evidence="3" id="KW-1185">Reference proteome</keyword>
<evidence type="ECO:0008006" key="4">
    <source>
        <dbReference type="Google" id="ProtNLM"/>
    </source>
</evidence>
<proteinExistence type="predicted"/>
<feature type="transmembrane region" description="Helical" evidence="1">
    <location>
        <begin position="73"/>
        <end position="95"/>
    </location>
</feature>
<reference evidence="3" key="1">
    <citation type="submission" date="2018-05" db="EMBL/GenBank/DDBJ databases">
        <authorList>
            <person name="Li X."/>
        </authorList>
    </citation>
    <scope>NUCLEOTIDE SEQUENCE [LARGE SCALE GENOMIC DNA]</scope>
    <source>
        <strain evidence="3">HKS-05</strain>
    </source>
</reference>
<feature type="transmembrane region" description="Helical" evidence="1">
    <location>
        <begin position="12"/>
        <end position="34"/>
    </location>
</feature>
<dbReference type="OrthoDB" id="7203647at2"/>
<comment type="caution">
    <text evidence="2">The sequence shown here is derived from an EMBL/GenBank/DDBJ whole genome shotgun (WGS) entry which is preliminary data.</text>
</comment>
<gene>
    <name evidence="2" type="ORF">DJ021_12870</name>
</gene>
<dbReference type="EMBL" id="QFYP01000001">
    <property type="protein sequence ID" value="RAK60637.1"/>
    <property type="molecule type" value="Genomic_DNA"/>
</dbReference>
<feature type="transmembrane region" description="Helical" evidence="1">
    <location>
        <begin position="134"/>
        <end position="153"/>
    </location>
</feature>
<evidence type="ECO:0000313" key="2">
    <source>
        <dbReference type="EMBL" id="RAK60637.1"/>
    </source>
</evidence>
<keyword evidence="1" id="KW-0812">Transmembrane</keyword>
<evidence type="ECO:0000256" key="1">
    <source>
        <dbReference type="SAM" id="Phobius"/>
    </source>
</evidence>